<dbReference type="Proteomes" id="UP001152173">
    <property type="component" value="Unassembled WGS sequence"/>
</dbReference>
<dbReference type="PANTHER" id="PTHR43739">
    <property type="entry name" value="XYLOGLUCANASE (EUROFUNG)"/>
    <property type="match status" value="1"/>
</dbReference>
<dbReference type="EMBL" id="JAMKBJ010000008">
    <property type="protein sequence ID" value="MCZ8537592.1"/>
    <property type="molecule type" value="Genomic_DNA"/>
</dbReference>
<dbReference type="SUPFAM" id="SSF110296">
    <property type="entry name" value="Oligoxyloglucan reducing end-specific cellobiohydrolase"/>
    <property type="match status" value="1"/>
</dbReference>
<feature type="domain" description="Sortilin N-terminal" evidence="3">
    <location>
        <begin position="125"/>
        <end position="232"/>
    </location>
</feature>
<keyword evidence="5" id="KW-1185">Reference proteome</keyword>
<evidence type="ECO:0000259" key="3">
    <source>
        <dbReference type="Pfam" id="PF15902"/>
    </source>
</evidence>
<dbReference type="NCBIfam" id="NF045728">
    <property type="entry name" value="glycosyl_F510_1955"/>
    <property type="match status" value="1"/>
</dbReference>
<dbReference type="RefSeq" id="WP_269926686.1">
    <property type="nucleotide sequence ID" value="NZ_JAMKBJ010000008.1"/>
</dbReference>
<evidence type="ECO:0000313" key="5">
    <source>
        <dbReference type="Proteomes" id="UP001152173"/>
    </source>
</evidence>
<dbReference type="PANTHER" id="PTHR43739:SF5">
    <property type="entry name" value="EXO-ALPHA-SIALIDASE"/>
    <property type="match status" value="1"/>
</dbReference>
<comment type="caution">
    <text evidence="4">The sequence shown here is derived from an EMBL/GenBank/DDBJ whole genome shotgun (WGS) entry which is preliminary data.</text>
</comment>
<proteinExistence type="predicted"/>
<dbReference type="GO" id="GO:0010411">
    <property type="term" value="P:xyloglucan metabolic process"/>
    <property type="evidence" value="ECO:0007669"/>
    <property type="project" value="TreeGrafter"/>
</dbReference>
<name>A0A9X3LGK5_9BACL</name>
<dbReference type="Pfam" id="PF15902">
    <property type="entry name" value="Sortilin-Vps10"/>
    <property type="match status" value="1"/>
</dbReference>
<dbReference type="InterPro" id="IPR015943">
    <property type="entry name" value="WD40/YVTN_repeat-like_dom_sf"/>
</dbReference>
<gene>
    <name evidence="4" type="ORF">M9R32_10400</name>
</gene>
<keyword evidence="1" id="KW-0677">Repeat</keyword>
<dbReference type="Gene3D" id="2.130.10.10">
    <property type="entry name" value="YVTN repeat-like/Quinoprotein amine dehydrogenase"/>
    <property type="match status" value="2"/>
</dbReference>
<dbReference type="InterPro" id="IPR052025">
    <property type="entry name" value="Xyloglucanase_GH74"/>
</dbReference>
<dbReference type="InterPro" id="IPR031778">
    <property type="entry name" value="Sortilin_N"/>
</dbReference>
<evidence type="ECO:0000256" key="1">
    <source>
        <dbReference type="ARBA" id="ARBA00022737"/>
    </source>
</evidence>
<evidence type="ECO:0000313" key="4">
    <source>
        <dbReference type="EMBL" id="MCZ8537592.1"/>
    </source>
</evidence>
<evidence type="ECO:0000256" key="2">
    <source>
        <dbReference type="SAM" id="MobiDB-lite"/>
    </source>
</evidence>
<dbReference type="AlphaFoldDB" id="A0A9X3LGK5"/>
<feature type="compositionally biased region" description="Basic and acidic residues" evidence="2">
    <location>
        <begin position="22"/>
        <end position="35"/>
    </location>
</feature>
<organism evidence="4 5">
    <name type="scientific">Paenisporosarcina quisquiliarum</name>
    <dbReference type="NCBI Taxonomy" id="365346"/>
    <lineage>
        <taxon>Bacteria</taxon>
        <taxon>Bacillati</taxon>
        <taxon>Bacillota</taxon>
        <taxon>Bacilli</taxon>
        <taxon>Bacillales</taxon>
        <taxon>Caryophanaceae</taxon>
        <taxon>Paenisporosarcina</taxon>
    </lineage>
</organism>
<protein>
    <submittedName>
        <fullName evidence="4">Sialidase</fullName>
    </submittedName>
</protein>
<dbReference type="InterPro" id="IPR054817">
    <property type="entry name" value="Glycosyl_F510_1955-like"/>
</dbReference>
<reference evidence="4" key="1">
    <citation type="submission" date="2022-05" db="EMBL/GenBank/DDBJ databases">
        <authorList>
            <person name="Colautti A."/>
            <person name="Iacumin L."/>
        </authorList>
    </citation>
    <scope>NUCLEOTIDE SEQUENCE</scope>
    <source>
        <strain evidence="4">SK 55</strain>
    </source>
</reference>
<dbReference type="PROSITE" id="PS51257">
    <property type="entry name" value="PROKAR_LIPOPROTEIN"/>
    <property type="match status" value="1"/>
</dbReference>
<feature type="region of interest" description="Disordered" evidence="2">
    <location>
        <begin position="22"/>
        <end position="46"/>
    </location>
</feature>
<sequence length="324" mass="35509">MKKQILMVGLVSVMLAACSSNEKTEHNEHKVDKATQENPSSPSKDFYKETTDVQVSHIHGLGYPSSGDALMLATHRGPVTYENGVWKETTGEKHDYMGFQAVADGFVSSGHPEPGSDYKNPLGLLKSTNAGETFEQYAFEGEIDFHYLAAGYNTDRIYVFNEMPTKKLGNGFYYSDDLGQAWTAMEMGGFEANMMSNITAHPDEPETIAIGTDRGLYVSKDAGKTFSLATKGKMITYALLGKQHAYVAELVDDQVQLNQINLSSKEEKTMATPKLKKDNAIIYIAVHPTDDKEISIATLQNDVYQSTDGGATWTQILAAGTVSN</sequence>
<accession>A0A9X3LGK5</accession>